<evidence type="ECO:0000259" key="9">
    <source>
        <dbReference type="PROSITE" id="PS50268"/>
    </source>
</evidence>
<dbReference type="AlphaFoldDB" id="A0A448X1V8"/>
<evidence type="ECO:0000256" key="2">
    <source>
        <dbReference type="ARBA" id="ARBA00022692"/>
    </source>
</evidence>
<dbReference type="PANTHER" id="PTHR24025">
    <property type="entry name" value="DESMOGLEIN FAMILY MEMBER"/>
    <property type="match status" value="1"/>
</dbReference>
<dbReference type="Proteomes" id="UP000784294">
    <property type="component" value="Unassembled WGS sequence"/>
</dbReference>
<dbReference type="GO" id="GO:0005509">
    <property type="term" value="F:calcium ion binding"/>
    <property type="evidence" value="ECO:0007669"/>
    <property type="project" value="UniProtKB-UniRule"/>
</dbReference>
<dbReference type="PANTHER" id="PTHR24025:SF23">
    <property type="entry name" value="NEURAL-CADHERIN"/>
    <property type="match status" value="1"/>
</dbReference>
<keyword evidence="2" id="KW-0812">Transmembrane</keyword>
<dbReference type="SUPFAM" id="SSF49313">
    <property type="entry name" value="Cadherin-like"/>
    <property type="match status" value="2"/>
</dbReference>
<evidence type="ECO:0000256" key="4">
    <source>
        <dbReference type="ARBA" id="ARBA00022837"/>
    </source>
</evidence>
<keyword evidence="6" id="KW-1133">Transmembrane helix</keyword>
<keyword evidence="5" id="KW-0130">Cell adhesion</keyword>
<keyword evidence="11" id="KW-1185">Reference proteome</keyword>
<accession>A0A448X1V8</accession>
<evidence type="ECO:0000256" key="3">
    <source>
        <dbReference type="ARBA" id="ARBA00022737"/>
    </source>
</evidence>
<dbReference type="Pfam" id="PF00028">
    <property type="entry name" value="Cadherin"/>
    <property type="match status" value="1"/>
</dbReference>
<dbReference type="GO" id="GO:0007156">
    <property type="term" value="P:homophilic cell adhesion via plasma membrane adhesion molecules"/>
    <property type="evidence" value="ECO:0007669"/>
    <property type="project" value="InterPro"/>
</dbReference>
<dbReference type="CDD" id="cd11304">
    <property type="entry name" value="Cadherin_repeat"/>
    <property type="match status" value="2"/>
</dbReference>
<keyword evidence="4 8" id="KW-0106">Calcium</keyword>
<sequence length="144" mass="16122">MLLALKQVKFFLGRVWAKSTGQPRPDTFIVDTDGRIRAITRLDREQTDAYLLEVRACDSASDRPRCSRLNVTVTVVDINDNQPVWQFPRGLDAAINITSDLPAGEIVVRLLATDADAGENARLRYSLIDKSRLTGEIKSRQLLP</sequence>
<dbReference type="GO" id="GO:0005886">
    <property type="term" value="C:plasma membrane"/>
    <property type="evidence" value="ECO:0007669"/>
    <property type="project" value="InterPro"/>
</dbReference>
<dbReference type="EMBL" id="CAAALY010075570">
    <property type="protein sequence ID" value="VEL25676.1"/>
    <property type="molecule type" value="Genomic_DNA"/>
</dbReference>
<dbReference type="PROSITE" id="PS00232">
    <property type="entry name" value="CADHERIN_1"/>
    <property type="match status" value="1"/>
</dbReference>
<feature type="domain" description="Cadherin" evidence="9">
    <location>
        <begin position="28"/>
        <end position="85"/>
    </location>
</feature>
<proteinExistence type="predicted"/>
<dbReference type="InterPro" id="IPR050971">
    <property type="entry name" value="Cadherin-domain_protein"/>
</dbReference>
<gene>
    <name evidence="10" type="ORF">PXEA_LOCUS19116</name>
</gene>
<evidence type="ECO:0000256" key="1">
    <source>
        <dbReference type="ARBA" id="ARBA00004370"/>
    </source>
</evidence>
<dbReference type="SMART" id="SM00112">
    <property type="entry name" value="CA"/>
    <property type="match status" value="1"/>
</dbReference>
<evidence type="ECO:0000256" key="5">
    <source>
        <dbReference type="ARBA" id="ARBA00022889"/>
    </source>
</evidence>
<dbReference type="Gene3D" id="2.60.40.60">
    <property type="entry name" value="Cadherins"/>
    <property type="match status" value="2"/>
</dbReference>
<keyword evidence="3" id="KW-0677">Repeat</keyword>
<dbReference type="InterPro" id="IPR015919">
    <property type="entry name" value="Cadherin-like_sf"/>
</dbReference>
<protein>
    <recommendedName>
        <fullName evidence="9">Cadherin domain-containing protein</fullName>
    </recommendedName>
</protein>
<dbReference type="InterPro" id="IPR002126">
    <property type="entry name" value="Cadherin-like_dom"/>
</dbReference>
<evidence type="ECO:0000256" key="6">
    <source>
        <dbReference type="ARBA" id="ARBA00022989"/>
    </source>
</evidence>
<organism evidence="10 11">
    <name type="scientific">Protopolystoma xenopodis</name>
    <dbReference type="NCBI Taxonomy" id="117903"/>
    <lineage>
        <taxon>Eukaryota</taxon>
        <taxon>Metazoa</taxon>
        <taxon>Spiralia</taxon>
        <taxon>Lophotrochozoa</taxon>
        <taxon>Platyhelminthes</taxon>
        <taxon>Monogenea</taxon>
        <taxon>Polyopisthocotylea</taxon>
        <taxon>Polystomatidea</taxon>
        <taxon>Polystomatidae</taxon>
        <taxon>Protopolystoma</taxon>
    </lineage>
</organism>
<evidence type="ECO:0000313" key="11">
    <source>
        <dbReference type="Proteomes" id="UP000784294"/>
    </source>
</evidence>
<name>A0A448X1V8_9PLAT</name>
<comment type="subcellular location">
    <subcellularLocation>
        <location evidence="1">Membrane</location>
    </subcellularLocation>
</comment>
<dbReference type="InterPro" id="IPR020894">
    <property type="entry name" value="Cadherin_CS"/>
</dbReference>
<dbReference type="GO" id="GO:0005911">
    <property type="term" value="C:cell-cell junction"/>
    <property type="evidence" value="ECO:0007669"/>
    <property type="project" value="TreeGrafter"/>
</dbReference>
<comment type="caution">
    <text evidence="10">The sequence shown here is derived from an EMBL/GenBank/DDBJ whole genome shotgun (WGS) entry which is preliminary data.</text>
</comment>
<reference evidence="10" key="1">
    <citation type="submission" date="2018-11" db="EMBL/GenBank/DDBJ databases">
        <authorList>
            <consortium name="Pathogen Informatics"/>
        </authorList>
    </citation>
    <scope>NUCLEOTIDE SEQUENCE</scope>
</reference>
<dbReference type="PRINTS" id="PR00205">
    <property type="entry name" value="CADHERIN"/>
</dbReference>
<dbReference type="OrthoDB" id="6252479at2759"/>
<dbReference type="PROSITE" id="PS50268">
    <property type="entry name" value="CADHERIN_2"/>
    <property type="match status" value="1"/>
</dbReference>
<evidence type="ECO:0000256" key="8">
    <source>
        <dbReference type="PROSITE-ProRule" id="PRU00043"/>
    </source>
</evidence>
<evidence type="ECO:0000256" key="7">
    <source>
        <dbReference type="ARBA" id="ARBA00023136"/>
    </source>
</evidence>
<keyword evidence="7" id="KW-0472">Membrane</keyword>
<evidence type="ECO:0000313" key="10">
    <source>
        <dbReference type="EMBL" id="VEL25676.1"/>
    </source>
</evidence>